<dbReference type="Proteomes" id="UP000823485">
    <property type="component" value="Unassembled WGS sequence"/>
</dbReference>
<protein>
    <recommendedName>
        <fullName evidence="3">DUF3830 family protein</fullName>
    </recommendedName>
</protein>
<dbReference type="RefSeq" id="WP_077113623.1">
    <property type="nucleotide sequence ID" value="NZ_JAFBFH010000010.1"/>
</dbReference>
<reference evidence="1 2" key="1">
    <citation type="submission" date="2021-01" db="EMBL/GenBank/DDBJ databases">
        <title>Genomic Encyclopedia of Type Strains, Phase IV (KMG-IV): sequencing the most valuable type-strain genomes for metagenomic binning, comparative biology and taxonomic classification.</title>
        <authorList>
            <person name="Goeker M."/>
        </authorList>
    </citation>
    <scope>NUCLEOTIDE SEQUENCE [LARGE SCALE GENOMIC DNA]</scope>
    <source>
        <strain evidence="1 2">DSM 105453</strain>
    </source>
</reference>
<dbReference type="EMBL" id="JAFBFH010000010">
    <property type="protein sequence ID" value="MBM7714860.1"/>
    <property type="molecule type" value="Genomic_DNA"/>
</dbReference>
<evidence type="ECO:0008006" key="3">
    <source>
        <dbReference type="Google" id="ProtNLM"/>
    </source>
</evidence>
<accession>A0ABS2R659</accession>
<dbReference type="SUPFAM" id="SSF50891">
    <property type="entry name" value="Cyclophilin-like"/>
    <property type="match status" value="1"/>
</dbReference>
<dbReference type="Pfam" id="PF12903">
    <property type="entry name" value="DUF3830"/>
    <property type="match status" value="1"/>
</dbReference>
<gene>
    <name evidence="1" type="ORF">JOC94_001832</name>
</gene>
<dbReference type="InterPro" id="IPR029000">
    <property type="entry name" value="Cyclophilin-like_dom_sf"/>
</dbReference>
<keyword evidence="2" id="KW-1185">Reference proteome</keyword>
<evidence type="ECO:0000313" key="1">
    <source>
        <dbReference type="EMBL" id="MBM7714860.1"/>
    </source>
</evidence>
<name>A0ABS2R659_9BACI</name>
<dbReference type="InterPro" id="IPR024532">
    <property type="entry name" value="DUF3830"/>
</dbReference>
<evidence type="ECO:0000313" key="2">
    <source>
        <dbReference type="Proteomes" id="UP000823485"/>
    </source>
</evidence>
<proteinExistence type="predicted"/>
<sequence length="142" mass="16576">MKKIKITFQSGKSLFVHLNEDSRTAREIYKMLPFKSEAVHSRWSGREINAELPIDQKIPPEDQTIYTSLGEVCYWSNWRRGENEEQKHVIAIYYGAEMTRSKCGEEPVNVIGRVKECDIETLTELGEMIWLKGAQKMYMERA</sequence>
<comment type="caution">
    <text evidence="1">The sequence shown here is derived from an EMBL/GenBank/DDBJ whole genome shotgun (WGS) entry which is preliminary data.</text>
</comment>
<organism evidence="1 2">
    <name type="scientific">Siminovitchia thermophila</name>
    <dbReference type="NCBI Taxonomy" id="1245522"/>
    <lineage>
        <taxon>Bacteria</taxon>
        <taxon>Bacillati</taxon>
        <taxon>Bacillota</taxon>
        <taxon>Bacilli</taxon>
        <taxon>Bacillales</taxon>
        <taxon>Bacillaceae</taxon>
        <taxon>Siminovitchia</taxon>
    </lineage>
</organism>
<dbReference type="Gene3D" id="2.40.100.20">
    <property type="match status" value="1"/>
</dbReference>